<dbReference type="CDD" id="cd02947">
    <property type="entry name" value="TRX_family"/>
    <property type="match status" value="1"/>
</dbReference>
<feature type="domain" description="Thioredoxin" evidence="4">
    <location>
        <begin position="1"/>
        <end position="110"/>
    </location>
</feature>
<dbReference type="InterPro" id="IPR017937">
    <property type="entry name" value="Thioredoxin_CS"/>
</dbReference>
<reference evidence="5 6" key="1">
    <citation type="journal article" date="2019" name="Int. J. Syst. Evol. Microbiol.">
        <title>The Global Catalogue of Microorganisms (GCM) 10K type strain sequencing project: providing services to taxonomists for standard genome sequencing and annotation.</title>
        <authorList>
            <consortium name="The Broad Institute Genomics Platform"/>
            <consortium name="The Broad Institute Genome Sequencing Center for Infectious Disease"/>
            <person name="Wu L."/>
            <person name="Ma J."/>
        </authorList>
    </citation>
    <scope>NUCLEOTIDE SEQUENCE [LARGE SCALE GENOMIC DNA]</scope>
    <source>
        <strain evidence="5 6">GX21</strain>
    </source>
</reference>
<dbReference type="InterPro" id="IPR013766">
    <property type="entry name" value="Thioredoxin_domain"/>
</dbReference>
<evidence type="ECO:0000256" key="2">
    <source>
        <dbReference type="ARBA" id="ARBA00022982"/>
    </source>
</evidence>
<gene>
    <name evidence="5" type="ORF">ACFQKE_09260</name>
</gene>
<keyword evidence="3" id="KW-1015">Disulfide bond</keyword>
<evidence type="ECO:0000313" key="5">
    <source>
        <dbReference type="EMBL" id="MFC7255474.1"/>
    </source>
</evidence>
<dbReference type="PANTHER" id="PTHR45663">
    <property type="entry name" value="GEO12009P1"/>
    <property type="match status" value="1"/>
</dbReference>
<sequence length="110" mass="11876">MQETNDADTTPTHVETAADLDARIDAADRLLVEFYTDGCGACAAMEPILGVVARETGVPVVTVNPRDDPALIDEYRIESVPTLLLFEDGDPVRRLADGFVGAERVIDFLA</sequence>
<dbReference type="Proteomes" id="UP001596434">
    <property type="component" value="Unassembled WGS sequence"/>
</dbReference>
<dbReference type="Gene3D" id="3.40.30.10">
    <property type="entry name" value="Glutaredoxin"/>
    <property type="match status" value="1"/>
</dbReference>
<protein>
    <submittedName>
        <fullName evidence="5">Thioredoxin family protein</fullName>
    </submittedName>
</protein>
<organism evidence="5 6">
    <name type="scientific">Haloplanus litoreus</name>
    <dbReference type="NCBI Taxonomy" id="767515"/>
    <lineage>
        <taxon>Archaea</taxon>
        <taxon>Methanobacteriati</taxon>
        <taxon>Methanobacteriota</taxon>
        <taxon>Stenosarchaea group</taxon>
        <taxon>Halobacteria</taxon>
        <taxon>Halobacteriales</taxon>
        <taxon>Haloferacaceae</taxon>
        <taxon>Haloplanus</taxon>
    </lineage>
</organism>
<keyword evidence="2" id="KW-0249">Electron transport</keyword>
<dbReference type="InterPro" id="IPR036249">
    <property type="entry name" value="Thioredoxin-like_sf"/>
</dbReference>
<evidence type="ECO:0000256" key="3">
    <source>
        <dbReference type="ARBA" id="ARBA00023157"/>
    </source>
</evidence>
<evidence type="ECO:0000313" key="6">
    <source>
        <dbReference type="Proteomes" id="UP001596434"/>
    </source>
</evidence>
<dbReference type="PROSITE" id="PS00194">
    <property type="entry name" value="THIOREDOXIN_1"/>
    <property type="match status" value="1"/>
</dbReference>
<name>A0ABD5ZYK4_9EURY</name>
<dbReference type="Pfam" id="PF00085">
    <property type="entry name" value="Thioredoxin"/>
    <property type="match status" value="1"/>
</dbReference>
<evidence type="ECO:0000259" key="4">
    <source>
        <dbReference type="PROSITE" id="PS51352"/>
    </source>
</evidence>
<dbReference type="RefSeq" id="WP_379703703.1">
    <property type="nucleotide sequence ID" value="NZ_JBHTAT010000001.1"/>
</dbReference>
<dbReference type="SUPFAM" id="SSF52833">
    <property type="entry name" value="Thioredoxin-like"/>
    <property type="match status" value="1"/>
</dbReference>
<keyword evidence="1" id="KW-0813">Transport</keyword>
<dbReference type="PANTHER" id="PTHR45663:SF11">
    <property type="entry name" value="GEO12009P1"/>
    <property type="match status" value="1"/>
</dbReference>
<dbReference type="AlphaFoldDB" id="A0ABD5ZYK4"/>
<dbReference type="GeneID" id="96953836"/>
<comment type="caution">
    <text evidence="5">The sequence shown here is derived from an EMBL/GenBank/DDBJ whole genome shotgun (WGS) entry which is preliminary data.</text>
</comment>
<accession>A0ABD5ZYK4</accession>
<dbReference type="EMBL" id="JBHTAT010000001">
    <property type="protein sequence ID" value="MFC7255474.1"/>
    <property type="molecule type" value="Genomic_DNA"/>
</dbReference>
<keyword evidence="6" id="KW-1185">Reference proteome</keyword>
<proteinExistence type="predicted"/>
<dbReference type="PROSITE" id="PS51352">
    <property type="entry name" value="THIOREDOXIN_2"/>
    <property type="match status" value="1"/>
</dbReference>
<evidence type="ECO:0000256" key="1">
    <source>
        <dbReference type="ARBA" id="ARBA00022448"/>
    </source>
</evidence>